<keyword evidence="2" id="KW-0812">Transmembrane</keyword>
<keyword evidence="4" id="KW-1185">Reference proteome</keyword>
<feature type="region of interest" description="Disordered" evidence="1">
    <location>
        <begin position="215"/>
        <end position="235"/>
    </location>
</feature>
<evidence type="ECO:0000256" key="1">
    <source>
        <dbReference type="SAM" id="MobiDB-lite"/>
    </source>
</evidence>
<evidence type="ECO:0000256" key="2">
    <source>
        <dbReference type="SAM" id="Phobius"/>
    </source>
</evidence>
<reference evidence="4" key="1">
    <citation type="submission" date="2016-10" db="EMBL/GenBank/DDBJ databases">
        <authorList>
            <person name="Varghese N."/>
            <person name="Submissions S."/>
        </authorList>
    </citation>
    <scope>NUCLEOTIDE SEQUENCE [LARGE SCALE GENOMIC DNA]</scope>
    <source>
        <strain evidence="4">ATCC 700689</strain>
    </source>
</reference>
<proteinExistence type="predicted"/>
<gene>
    <name evidence="3" type="ORF">SAMN05216605_12848</name>
</gene>
<name>A0A1G8TDQ3_9PSED</name>
<feature type="transmembrane region" description="Helical" evidence="2">
    <location>
        <begin position="165"/>
        <end position="187"/>
    </location>
</feature>
<keyword evidence="2" id="KW-0472">Membrane</keyword>
<protein>
    <submittedName>
        <fullName evidence="3">Uncharacterized protein</fullName>
    </submittedName>
</protein>
<dbReference type="AlphaFoldDB" id="A0A1G8TDQ3"/>
<dbReference type="Proteomes" id="UP000182894">
    <property type="component" value="Unassembled WGS sequence"/>
</dbReference>
<dbReference type="STRING" id="89065.SAMN05216605_12848"/>
<evidence type="ECO:0000313" key="4">
    <source>
        <dbReference type="Proteomes" id="UP000182894"/>
    </source>
</evidence>
<evidence type="ECO:0000313" key="3">
    <source>
        <dbReference type="EMBL" id="SDJ39638.1"/>
    </source>
</evidence>
<accession>A0A1G8TDQ3</accession>
<sequence>MSGLSASYSKTLSQQHSSDAMVLVALMMQENSQTYTDGASRRWLNLAASVYTSEGVIPVWRGYRSFDTASAFEVPPVTASTLTDIPIPLIGRDNEVSEVEIDMDREELKVHLENQDLKVDARLKSFEQTVKDAMTEIRLNSAESMGELKAMHVELGHLKNIKGSIWGAAGATIIGVGGILAAILSYGNSNYDTARENTTVLAEAKAQIVQSSQKVDDSLKAMSSQLEEAKRQSAETQKLLEQVRAHQEIKPQGSKS</sequence>
<dbReference type="OrthoDB" id="7031627at2"/>
<dbReference type="RefSeq" id="WP_143024536.1">
    <property type="nucleotide sequence ID" value="NZ_FNCO01000028.1"/>
</dbReference>
<organism evidence="3 4">
    <name type="scientific">Pseudomonas abietaniphila</name>
    <dbReference type="NCBI Taxonomy" id="89065"/>
    <lineage>
        <taxon>Bacteria</taxon>
        <taxon>Pseudomonadati</taxon>
        <taxon>Pseudomonadota</taxon>
        <taxon>Gammaproteobacteria</taxon>
        <taxon>Pseudomonadales</taxon>
        <taxon>Pseudomonadaceae</taxon>
        <taxon>Pseudomonas</taxon>
    </lineage>
</organism>
<keyword evidence="2" id="KW-1133">Transmembrane helix</keyword>
<dbReference type="EMBL" id="FNCO01000028">
    <property type="protein sequence ID" value="SDJ39638.1"/>
    <property type="molecule type" value="Genomic_DNA"/>
</dbReference>